<dbReference type="AlphaFoldDB" id="A0A814LZX1"/>
<dbReference type="OrthoDB" id="10057079at2759"/>
<comment type="caution">
    <text evidence="2">The sequence shown here is derived from an EMBL/GenBank/DDBJ whole genome shotgun (WGS) entry which is preliminary data.</text>
</comment>
<dbReference type="InterPro" id="IPR018631">
    <property type="entry name" value="AAA-ATPase-like_dom"/>
</dbReference>
<dbReference type="Proteomes" id="UP000663879">
    <property type="component" value="Unassembled WGS sequence"/>
</dbReference>
<accession>A0A814LZX1</accession>
<gene>
    <name evidence="2" type="ORF">OXX778_LOCUS19824</name>
</gene>
<dbReference type="InterPro" id="IPR011856">
    <property type="entry name" value="tRNA_endonuc-like_dom_sf"/>
</dbReference>
<dbReference type="EMBL" id="CAJNOC010006226">
    <property type="protein sequence ID" value="CAF1073049.1"/>
    <property type="molecule type" value="Genomic_DNA"/>
</dbReference>
<keyword evidence="3" id="KW-1185">Reference proteome</keyword>
<dbReference type="Gene3D" id="3.40.1350.10">
    <property type="match status" value="1"/>
</dbReference>
<feature type="domain" description="AAA-ATPase-like" evidence="1">
    <location>
        <begin position="32"/>
        <end position="297"/>
    </location>
</feature>
<name>A0A814LZX1_9BILA</name>
<dbReference type="PANTHER" id="PTHR34825:SF1">
    <property type="entry name" value="AAA-ATPASE-LIKE DOMAIN-CONTAINING PROTEIN"/>
    <property type="match status" value="1"/>
</dbReference>
<dbReference type="PANTHER" id="PTHR34825">
    <property type="entry name" value="CONSERVED PROTEIN, WITH A WEAK D-GALACTARATE DEHYDRATASE/ALTRONATE HYDROLASE DOMAIN"/>
    <property type="match status" value="1"/>
</dbReference>
<reference evidence="2" key="1">
    <citation type="submission" date="2021-02" db="EMBL/GenBank/DDBJ databases">
        <authorList>
            <person name="Nowell W R."/>
        </authorList>
    </citation>
    <scope>NUCLEOTIDE SEQUENCE</scope>
    <source>
        <strain evidence="2">Ploen Becks lab</strain>
    </source>
</reference>
<sequence>MNKESKNISDVLNIDASLYSQAVPDTIRIVTGSSSFKEILRSSAFIDKTMLIKDIVDSADKVLLITCPRRFGKSTNMDMIKTFLEIEIDKDGNKYTDKTTTINYKLFVEGKIDLGKTKTESLESKLQIAKHYDIIKDYQGEYPVIFVTFLNAKGLSYKEIVDGVKLSISNAFKQHEYMIDVLDNVCNNNRLSRLQKKKAGDSLAKFERLYDNNGQKATDIDIKDSLKFLSEVLHAHFCQKVYVLIDEYDAPIHSATQNNLDVNKINSFIDGILCSVFKDNDDNLEKGLMTGISGMVRASASSGLNNVSTYKFLENHIFSKYYGFTGDEVSMLLNKFDVQNKQDIKNWYNGYLVEGGGLEIYNPWSILKHIKNNKLENYWEKSGAINNILKIFAIDGIRNTINKLIEDQELQLSLKTDITLNDLNNLQQLLNCKDEIPQLHIDLFFSYLFEFGYLSFTHNKNNYKIPNKEIKSEFTKNIVDYYLDTYKLSKEYFNNAIRELDDLLKDSTTISSTDNFKIALNKLFEPLLLVKIDVAKKSGVHPNEDLFHSIINIIALQSNADKFGTEVWCKKQGRADIILIDDKKKLGIIIEMKYDVSAADALTQTKKYIPIFEKHKHIKTIKSLGINVSKDKIVDIKFELEENPNYSGQGTNREAGI</sequence>
<dbReference type="Pfam" id="PF09820">
    <property type="entry name" value="AAA-ATPase_like"/>
    <property type="match status" value="1"/>
</dbReference>
<evidence type="ECO:0000313" key="3">
    <source>
        <dbReference type="Proteomes" id="UP000663879"/>
    </source>
</evidence>
<evidence type="ECO:0000259" key="1">
    <source>
        <dbReference type="Pfam" id="PF09820"/>
    </source>
</evidence>
<organism evidence="2 3">
    <name type="scientific">Brachionus calyciflorus</name>
    <dbReference type="NCBI Taxonomy" id="104777"/>
    <lineage>
        <taxon>Eukaryota</taxon>
        <taxon>Metazoa</taxon>
        <taxon>Spiralia</taxon>
        <taxon>Gnathifera</taxon>
        <taxon>Rotifera</taxon>
        <taxon>Eurotatoria</taxon>
        <taxon>Monogononta</taxon>
        <taxon>Pseudotrocha</taxon>
        <taxon>Ploima</taxon>
        <taxon>Brachionidae</taxon>
        <taxon>Brachionus</taxon>
    </lineage>
</organism>
<proteinExistence type="predicted"/>
<dbReference type="GO" id="GO:0003676">
    <property type="term" value="F:nucleic acid binding"/>
    <property type="evidence" value="ECO:0007669"/>
    <property type="project" value="InterPro"/>
</dbReference>
<protein>
    <recommendedName>
        <fullName evidence="1">AAA-ATPase-like domain-containing protein</fullName>
    </recommendedName>
</protein>
<evidence type="ECO:0000313" key="2">
    <source>
        <dbReference type="EMBL" id="CAF1073049.1"/>
    </source>
</evidence>